<evidence type="ECO:0000313" key="3">
    <source>
        <dbReference type="Proteomes" id="UP001501705"/>
    </source>
</evidence>
<organism evidence="2 3">
    <name type="scientific">Kribbella hippodromi</name>
    <dbReference type="NCBI Taxonomy" id="434347"/>
    <lineage>
        <taxon>Bacteria</taxon>
        <taxon>Bacillati</taxon>
        <taxon>Actinomycetota</taxon>
        <taxon>Actinomycetes</taxon>
        <taxon>Propionibacteriales</taxon>
        <taxon>Kribbellaceae</taxon>
        <taxon>Kribbella</taxon>
    </lineage>
</organism>
<proteinExistence type="predicted"/>
<reference evidence="2 3" key="1">
    <citation type="journal article" date="2019" name="Int. J. Syst. Evol. Microbiol.">
        <title>The Global Catalogue of Microorganisms (GCM) 10K type strain sequencing project: providing services to taxonomists for standard genome sequencing and annotation.</title>
        <authorList>
            <consortium name="The Broad Institute Genomics Platform"/>
            <consortium name="The Broad Institute Genome Sequencing Center for Infectious Disease"/>
            <person name="Wu L."/>
            <person name="Ma J."/>
        </authorList>
    </citation>
    <scope>NUCLEOTIDE SEQUENCE [LARGE SCALE GENOMIC DNA]</scope>
    <source>
        <strain evidence="2 3">JCM 15572</strain>
    </source>
</reference>
<protein>
    <submittedName>
        <fullName evidence="2">Uncharacterized protein</fullName>
    </submittedName>
</protein>
<evidence type="ECO:0000313" key="2">
    <source>
        <dbReference type="EMBL" id="GAA1567832.1"/>
    </source>
</evidence>
<comment type="caution">
    <text evidence="2">The sequence shown here is derived from an EMBL/GenBank/DDBJ whole genome shotgun (WGS) entry which is preliminary data.</text>
</comment>
<feature type="region of interest" description="Disordered" evidence="1">
    <location>
        <begin position="78"/>
        <end position="104"/>
    </location>
</feature>
<keyword evidence="3" id="KW-1185">Reference proteome</keyword>
<gene>
    <name evidence="2" type="ORF">GCM10009804_25460</name>
</gene>
<dbReference type="EMBL" id="BAAAPH010000007">
    <property type="protein sequence ID" value="GAA1567832.1"/>
    <property type="molecule type" value="Genomic_DNA"/>
</dbReference>
<sequence>MAAVELRPLPITRSASMLPGVVLIGFGVEWWLDATADVERLGAAALAAVGVTLAIRGNRLGVRCSSKTLTVRGLSSWSDGSHRAAADKPNVPLLEARPRPATTC</sequence>
<evidence type="ECO:0000256" key="1">
    <source>
        <dbReference type="SAM" id="MobiDB-lite"/>
    </source>
</evidence>
<accession>A0ABN2D1D7</accession>
<name>A0ABN2D1D7_9ACTN</name>
<dbReference type="Proteomes" id="UP001501705">
    <property type="component" value="Unassembled WGS sequence"/>
</dbReference>